<dbReference type="Pfam" id="PF00071">
    <property type="entry name" value="Ras"/>
    <property type="match status" value="1"/>
</dbReference>
<dbReference type="RefSeq" id="XP_027205411.1">
    <property type="nucleotide sequence ID" value="XM_027349610.1"/>
</dbReference>
<dbReference type="InterPro" id="IPR050227">
    <property type="entry name" value="Rab"/>
</dbReference>
<gene>
    <name evidence="4" type="primary">LOC113799014</name>
</gene>
<dbReference type="InterPro" id="IPR001806">
    <property type="entry name" value="Small_GTPase"/>
</dbReference>
<dbReference type="SMART" id="SM00173">
    <property type="entry name" value="RAS"/>
    <property type="match status" value="1"/>
</dbReference>
<keyword evidence="3" id="KW-1185">Reference proteome</keyword>
<dbReference type="PANTHER" id="PTHR47977">
    <property type="entry name" value="RAS-RELATED PROTEIN RAB"/>
    <property type="match status" value="1"/>
</dbReference>
<evidence type="ECO:0000313" key="3">
    <source>
        <dbReference type="Proteomes" id="UP000515146"/>
    </source>
</evidence>
<dbReference type="InParanoid" id="A0A6P6YKY0"/>
<name>A0A6P6YKY0_DERPT</name>
<dbReference type="KEGG" id="dpte:113799014"/>
<dbReference type="PROSITE" id="PS51419">
    <property type="entry name" value="RAB"/>
    <property type="match status" value="1"/>
</dbReference>
<dbReference type="AlphaFoldDB" id="A0A6P6YKY0"/>
<dbReference type="CDD" id="cd00154">
    <property type="entry name" value="Rab"/>
    <property type="match status" value="1"/>
</dbReference>
<dbReference type="GO" id="GO:0005525">
    <property type="term" value="F:GTP binding"/>
    <property type="evidence" value="ECO:0007669"/>
    <property type="project" value="UniProtKB-KW"/>
</dbReference>
<dbReference type="SMART" id="SM00176">
    <property type="entry name" value="RAN"/>
    <property type="match status" value="1"/>
</dbReference>
<dbReference type="SMART" id="SM00174">
    <property type="entry name" value="RHO"/>
    <property type="match status" value="1"/>
</dbReference>
<dbReference type="NCBIfam" id="TIGR00231">
    <property type="entry name" value="small_GTP"/>
    <property type="match status" value="1"/>
</dbReference>
<dbReference type="InterPro" id="IPR005225">
    <property type="entry name" value="Small_GTP-bd"/>
</dbReference>
<sequence>MNTDNVWKVLIVGNSGVGKSSVLMRFVSNDFKEDVLATIGVDFKMKVLKIGDETHKLALWDTAGQERFRGLASSYYKGAHACIVMYDVADRASFDATLYWIKEVKDNCMTDPLFCIVGNKIDRRTPENQALCISAEEGRNLAMKHRCLFLETSALSNEGIQTLFNQLPGKLSEIFSKERLRPRPGVKLSDQQQKPHSLCPC</sequence>
<dbReference type="PROSITE" id="PS51420">
    <property type="entry name" value="RHO"/>
    <property type="match status" value="1"/>
</dbReference>
<dbReference type="GO" id="GO:0003924">
    <property type="term" value="F:GTPase activity"/>
    <property type="evidence" value="ECO:0007669"/>
    <property type="project" value="InterPro"/>
</dbReference>
<dbReference type="Proteomes" id="UP000515146">
    <property type="component" value="Unplaced"/>
</dbReference>
<accession>A0A6P6YKY0</accession>
<evidence type="ECO:0000313" key="4">
    <source>
        <dbReference type="RefSeq" id="XP_027205411.1"/>
    </source>
</evidence>
<dbReference type="PROSITE" id="PS51421">
    <property type="entry name" value="RAS"/>
    <property type="match status" value="1"/>
</dbReference>
<reference evidence="4" key="1">
    <citation type="submission" date="2025-08" db="UniProtKB">
        <authorList>
            <consortium name="RefSeq"/>
        </authorList>
    </citation>
    <scope>IDENTIFICATION</scope>
    <source>
        <strain evidence="4">Airmid</strain>
    </source>
</reference>
<dbReference type="SMART" id="SM00175">
    <property type="entry name" value="RAB"/>
    <property type="match status" value="1"/>
</dbReference>
<evidence type="ECO:0000256" key="2">
    <source>
        <dbReference type="ARBA" id="ARBA00023134"/>
    </source>
</evidence>
<dbReference type="SUPFAM" id="SSF52540">
    <property type="entry name" value="P-loop containing nucleoside triphosphate hydrolases"/>
    <property type="match status" value="1"/>
</dbReference>
<dbReference type="InterPro" id="IPR027417">
    <property type="entry name" value="P-loop_NTPase"/>
</dbReference>
<organism evidence="3 4">
    <name type="scientific">Dermatophagoides pteronyssinus</name>
    <name type="common">European house dust mite</name>
    <dbReference type="NCBI Taxonomy" id="6956"/>
    <lineage>
        <taxon>Eukaryota</taxon>
        <taxon>Metazoa</taxon>
        <taxon>Ecdysozoa</taxon>
        <taxon>Arthropoda</taxon>
        <taxon>Chelicerata</taxon>
        <taxon>Arachnida</taxon>
        <taxon>Acari</taxon>
        <taxon>Acariformes</taxon>
        <taxon>Sarcoptiformes</taxon>
        <taxon>Astigmata</taxon>
        <taxon>Psoroptidia</taxon>
        <taxon>Analgoidea</taxon>
        <taxon>Pyroglyphidae</taxon>
        <taxon>Dermatophagoidinae</taxon>
        <taxon>Dermatophagoides</taxon>
    </lineage>
</organism>
<keyword evidence="1" id="KW-0547">Nucleotide-binding</keyword>
<evidence type="ECO:0000256" key="1">
    <source>
        <dbReference type="ARBA" id="ARBA00022741"/>
    </source>
</evidence>
<proteinExistence type="predicted"/>
<dbReference type="FunFam" id="3.40.50.300:FF:000808">
    <property type="entry name" value="Small GTP-binding protein, putative"/>
    <property type="match status" value="1"/>
</dbReference>
<dbReference type="Gene3D" id="3.40.50.300">
    <property type="entry name" value="P-loop containing nucleotide triphosphate hydrolases"/>
    <property type="match status" value="1"/>
</dbReference>
<protein>
    <submittedName>
        <fullName evidence="4">Ras-related protein Rab-18-like</fullName>
    </submittedName>
</protein>
<keyword evidence="2" id="KW-0342">GTP-binding</keyword>
<dbReference type="PRINTS" id="PR00449">
    <property type="entry name" value="RASTRNSFRMNG"/>
</dbReference>
<dbReference type="OMA" id="IGDETHK"/>